<dbReference type="AlphaFoldDB" id="A0A1Y1WLD0"/>
<comment type="caution">
    <text evidence="1">The sequence shown here is derived from an EMBL/GenBank/DDBJ whole genome shotgun (WGS) entry which is preliminary data.</text>
</comment>
<evidence type="ECO:0000313" key="2">
    <source>
        <dbReference type="Proteomes" id="UP000193922"/>
    </source>
</evidence>
<dbReference type="Proteomes" id="UP000193922">
    <property type="component" value="Unassembled WGS sequence"/>
</dbReference>
<keyword evidence="2" id="KW-1185">Reference proteome</keyword>
<feature type="non-terminal residue" evidence="1">
    <location>
        <position position="476"/>
    </location>
</feature>
<accession>A0A1Y1WLD0</accession>
<dbReference type="GeneID" id="63802670"/>
<gene>
    <name evidence="1" type="ORF">DL89DRAFT_263904</name>
</gene>
<protein>
    <recommendedName>
        <fullName evidence="3">F-box domain-containing protein</fullName>
    </recommendedName>
</protein>
<proteinExistence type="predicted"/>
<evidence type="ECO:0008006" key="3">
    <source>
        <dbReference type="Google" id="ProtNLM"/>
    </source>
</evidence>
<dbReference type="EMBL" id="MCFD01000001">
    <property type="protein sequence ID" value="ORX73894.1"/>
    <property type="molecule type" value="Genomic_DNA"/>
</dbReference>
<sequence length="476" mass="54387">MDIQQPDSQLDPSPVHRQAKEYSNIINFGDSYPHRVCELPEAVFRPLLLDCYCPCGKSHARFLTKHSKLHLVTELRVIIYNRCRLPMDMDKVIKDMASRLPSSLPNVRSILFLGEGIFMAGLQMTWTPLRNLRRLSQLQSPIRRLFPCNWGPAANITSEISRLCPLYECTLKEYMHQLEHVQMLIPFPLNVPKLFDNLTSLSINIRYVRLRRDLPAIPTQCLRILEVFQIEAVIPWHLFDITEGALDFGNLESLHLEFIQAAAQTVNFPGCDYPIHFPKLSALNITGSAYVYTDIYAYFQGRTFERLTIMDDPTNFERINEQAFESVKILKIGHPTRIPFVNMYSVDMVERLYQLPSNAEEAVLGLLDYPLPELIAWVNLRSLTLTASIADKHGLANLLGQLPLLHTLIVDCFSMSQKDVGSTNFPDQKITFDEIGEILDSSSNLPVSESLERLDLFVRGAFDMVGFCELVSRLPR</sequence>
<reference evidence="1 2" key="1">
    <citation type="submission" date="2016-07" db="EMBL/GenBank/DDBJ databases">
        <title>Pervasive Adenine N6-methylation of Active Genes in Fungi.</title>
        <authorList>
            <consortium name="DOE Joint Genome Institute"/>
            <person name="Mondo S.J."/>
            <person name="Dannebaum R.O."/>
            <person name="Kuo R.C."/>
            <person name="Labutti K."/>
            <person name="Haridas S."/>
            <person name="Kuo A."/>
            <person name="Salamov A."/>
            <person name="Ahrendt S.R."/>
            <person name="Lipzen A."/>
            <person name="Sullivan W."/>
            <person name="Andreopoulos W.B."/>
            <person name="Clum A."/>
            <person name="Lindquist E."/>
            <person name="Daum C."/>
            <person name="Ramamoorthy G.K."/>
            <person name="Gryganskyi A."/>
            <person name="Culley D."/>
            <person name="Magnuson J.K."/>
            <person name="James T.Y."/>
            <person name="O'Malley M.A."/>
            <person name="Stajich J.E."/>
            <person name="Spatafora J.W."/>
            <person name="Visel A."/>
            <person name="Grigoriev I.V."/>
        </authorList>
    </citation>
    <scope>NUCLEOTIDE SEQUENCE [LARGE SCALE GENOMIC DNA]</scope>
    <source>
        <strain evidence="1 2">ATCC 12442</strain>
    </source>
</reference>
<evidence type="ECO:0000313" key="1">
    <source>
        <dbReference type="EMBL" id="ORX73894.1"/>
    </source>
</evidence>
<dbReference type="RefSeq" id="XP_040747105.1">
    <property type="nucleotide sequence ID" value="XM_040886022.1"/>
</dbReference>
<organism evidence="1 2">
    <name type="scientific">Linderina pennispora</name>
    <dbReference type="NCBI Taxonomy" id="61395"/>
    <lineage>
        <taxon>Eukaryota</taxon>
        <taxon>Fungi</taxon>
        <taxon>Fungi incertae sedis</taxon>
        <taxon>Zoopagomycota</taxon>
        <taxon>Kickxellomycotina</taxon>
        <taxon>Kickxellomycetes</taxon>
        <taxon>Kickxellales</taxon>
        <taxon>Kickxellaceae</taxon>
        <taxon>Linderina</taxon>
    </lineage>
</organism>
<name>A0A1Y1WLD0_9FUNG</name>